<feature type="active site" evidence="4">
    <location>
        <position position="76"/>
    </location>
</feature>
<protein>
    <recommendedName>
        <fullName evidence="4">Protein SprT-like</fullName>
    </recommendedName>
</protein>
<dbReference type="GO" id="GO:0005737">
    <property type="term" value="C:cytoplasm"/>
    <property type="evidence" value="ECO:0007669"/>
    <property type="project" value="UniProtKB-SubCell"/>
</dbReference>
<keyword evidence="7" id="KW-1185">Reference proteome</keyword>
<feature type="binding site" evidence="4">
    <location>
        <position position="79"/>
    </location>
    <ligand>
        <name>Zn(2+)</name>
        <dbReference type="ChEBI" id="CHEBI:29105"/>
    </ligand>
</feature>
<sequence>MEQERGIYVNQKELQSLVEDISLEFFEQSFNHTASFNRRLRTTGGRYLLQTHHLEFNPRVLLQYGMEELIAVIKHELCHYHLHIMGKGYRHRDGDFKELLARTGGARYVKNLQNESEIQKNKVYLCKNCQQKYIRKRKIDTKRYVCGKCKGKLGLIGNE</sequence>
<comment type="similarity">
    <text evidence="4">Belongs to the SprT family.</text>
</comment>
<gene>
    <name evidence="6" type="ORF">EJN90_00730</name>
</gene>
<name>A0A3S9H7J1_9LACT</name>
<dbReference type="HAMAP" id="MF_00745">
    <property type="entry name" value="SprT_like"/>
    <property type="match status" value="1"/>
</dbReference>
<feature type="domain" description="SprT-like" evidence="5">
    <location>
        <begin position="12"/>
        <end position="156"/>
    </location>
</feature>
<comment type="subcellular location">
    <subcellularLocation>
        <location evidence="4">Cytoplasm</location>
    </subcellularLocation>
</comment>
<evidence type="ECO:0000256" key="1">
    <source>
        <dbReference type="ARBA" id="ARBA00022490"/>
    </source>
</evidence>
<evidence type="ECO:0000256" key="3">
    <source>
        <dbReference type="ARBA" id="ARBA00022833"/>
    </source>
</evidence>
<dbReference type="SMART" id="SM00731">
    <property type="entry name" value="SprT"/>
    <property type="match status" value="1"/>
</dbReference>
<feature type="binding site" evidence="4">
    <location>
        <position position="75"/>
    </location>
    <ligand>
        <name>Zn(2+)</name>
        <dbReference type="ChEBI" id="CHEBI:29105"/>
    </ligand>
</feature>
<accession>A0A3S9H7J1</accession>
<dbReference type="Pfam" id="PF17283">
    <property type="entry name" value="Zn_ribbon_SprT"/>
    <property type="match status" value="1"/>
</dbReference>
<evidence type="ECO:0000259" key="5">
    <source>
        <dbReference type="SMART" id="SM00731"/>
    </source>
</evidence>
<dbReference type="GO" id="GO:0008270">
    <property type="term" value="F:zinc ion binding"/>
    <property type="evidence" value="ECO:0007669"/>
    <property type="project" value="UniProtKB-UniRule"/>
</dbReference>
<keyword evidence="2 4" id="KW-0479">Metal-binding</keyword>
<evidence type="ECO:0000256" key="2">
    <source>
        <dbReference type="ARBA" id="ARBA00022723"/>
    </source>
</evidence>
<dbReference type="NCBIfam" id="NF003339">
    <property type="entry name" value="PRK04351.1"/>
    <property type="match status" value="1"/>
</dbReference>
<dbReference type="KEGG" id="jeh:EJN90_00730"/>
<keyword evidence="1 4" id="KW-0963">Cytoplasm</keyword>
<organism evidence="6 7">
    <name type="scientific">Jeotgalibaca ciconiae</name>
    <dbReference type="NCBI Taxonomy" id="2496265"/>
    <lineage>
        <taxon>Bacteria</taxon>
        <taxon>Bacillati</taxon>
        <taxon>Bacillota</taxon>
        <taxon>Bacilli</taxon>
        <taxon>Lactobacillales</taxon>
        <taxon>Carnobacteriaceae</taxon>
        <taxon>Jeotgalibaca</taxon>
    </lineage>
</organism>
<proteinExistence type="inferred from homology"/>
<reference evidence="7" key="1">
    <citation type="submission" date="2018-12" db="EMBL/GenBank/DDBJ databases">
        <title>Complete genome sequencing of Jeotgalibaca sp. H21T32.</title>
        <authorList>
            <person name="Bae J.-W."/>
            <person name="Lee S.-Y."/>
        </authorList>
    </citation>
    <scope>NUCLEOTIDE SEQUENCE [LARGE SCALE GENOMIC DNA]</scope>
    <source>
        <strain evidence="7">H21T32</strain>
    </source>
</reference>
<comment type="cofactor">
    <cofactor evidence="4">
        <name>Zn(2+)</name>
        <dbReference type="ChEBI" id="CHEBI:29105"/>
    </cofactor>
    <text evidence="4">Binds 1 zinc ion.</text>
</comment>
<dbReference type="OrthoDB" id="9799909at2"/>
<dbReference type="EMBL" id="CP034465">
    <property type="protein sequence ID" value="AZP03308.1"/>
    <property type="molecule type" value="Genomic_DNA"/>
</dbReference>
<dbReference type="Pfam" id="PF10263">
    <property type="entry name" value="SprT-like"/>
    <property type="match status" value="1"/>
</dbReference>
<evidence type="ECO:0000313" key="7">
    <source>
        <dbReference type="Proteomes" id="UP000273326"/>
    </source>
</evidence>
<dbReference type="Proteomes" id="UP000273326">
    <property type="component" value="Chromosome"/>
</dbReference>
<evidence type="ECO:0000313" key="6">
    <source>
        <dbReference type="EMBL" id="AZP03308.1"/>
    </source>
</evidence>
<dbReference type="GO" id="GO:0006950">
    <property type="term" value="P:response to stress"/>
    <property type="evidence" value="ECO:0007669"/>
    <property type="project" value="UniProtKB-ARBA"/>
</dbReference>
<evidence type="ECO:0000256" key="4">
    <source>
        <dbReference type="HAMAP-Rule" id="MF_00745"/>
    </source>
</evidence>
<dbReference type="InterPro" id="IPR035240">
    <property type="entry name" value="SprT_Zn_ribbon"/>
</dbReference>
<dbReference type="AlphaFoldDB" id="A0A3S9H7J1"/>
<keyword evidence="3 4" id="KW-0862">Zinc</keyword>
<dbReference type="InterPro" id="IPR006640">
    <property type="entry name" value="SprT-like_domain"/>
</dbReference>
<dbReference type="InterPro" id="IPR023524">
    <property type="entry name" value="Uncharacterised_SprT-like"/>
</dbReference>